<evidence type="ECO:0000256" key="4">
    <source>
        <dbReference type="SAM" id="MobiDB-lite"/>
    </source>
</evidence>
<evidence type="ECO:0000259" key="6">
    <source>
        <dbReference type="PROSITE" id="PS51196"/>
    </source>
</evidence>
<dbReference type="EMBL" id="CATOUU010000873">
    <property type="protein sequence ID" value="CAI9956455.1"/>
    <property type="molecule type" value="Genomic_DNA"/>
</dbReference>
<reference evidence="7" key="1">
    <citation type="submission" date="2023-06" db="EMBL/GenBank/DDBJ databases">
        <authorList>
            <person name="Kurt Z."/>
        </authorList>
    </citation>
    <scope>NUCLEOTIDE SEQUENCE</scope>
</reference>
<comment type="caution">
    <text evidence="7">The sequence shown here is derived from an EMBL/GenBank/DDBJ whole genome shotgun (WGS) entry which is preliminary data.</text>
</comment>
<name>A0AA86UFT4_9EUKA</name>
<dbReference type="Gene3D" id="3.40.50.410">
    <property type="entry name" value="von Willebrand factor, type A domain"/>
    <property type="match status" value="1"/>
</dbReference>
<evidence type="ECO:0000256" key="3">
    <source>
        <dbReference type="SAM" id="Coils"/>
    </source>
</evidence>
<dbReference type="GO" id="GO:0006886">
    <property type="term" value="P:intracellular protein transport"/>
    <property type="evidence" value="ECO:0007669"/>
    <property type="project" value="InterPro"/>
</dbReference>
<dbReference type="InterPro" id="IPR036465">
    <property type="entry name" value="vWFA_dom_sf"/>
</dbReference>
<dbReference type="GO" id="GO:0017038">
    <property type="term" value="P:protein import"/>
    <property type="evidence" value="ECO:0007669"/>
    <property type="project" value="InterPro"/>
</dbReference>
<feature type="domain" description="VWFA" evidence="5">
    <location>
        <begin position="2237"/>
        <end position="2449"/>
    </location>
</feature>
<evidence type="ECO:0000259" key="5">
    <source>
        <dbReference type="PROSITE" id="PS50234"/>
    </source>
</evidence>
<organism evidence="7">
    <name type="scientific">Hexamita inflata</name>
    <dbReference type="NCBI Taxonomy" id="28002"/>
    <lineage>
        <taxon>Eukaryota</taxon>
        <taxon>Metamonada</taxon>
        <taxon>Diplomonadida</taxon>
        <taxon>Hexamitidae</taxon>
        <taxon>Hexamitinae</taxon>
        <taxon>Hexamita</taxon>
    </lineage>
</organism>
<keyword evidence="1" id="KW-0653">Protein transport</keyword>
<proteinExistence type="predicted"/>
<feature type="compositionally biased region" description="Basic and acidic residues" evidence="4">
    <location>
        <begin position="86"/>
        <end position="112"/>
    </location>
</feature>
<dbReference type="InterPro" id="IPR014018">
    <property type="entry name" value="SecA_motor_DEAD"/>
</dbReference>
<keyword evidence="7" id="KW-0347">Helicase</keyword>
<dbReference type="PANTHER" id="PTHR30612">
    <property type="entry name" value="SECA INNER MEMBRANE COMPONENT OF SEC PROTEIN SECRETION SYSTEM"/>
    <property type="match status" value="1"/>
</dbReference>
<dbReference type="GO" id="GO:0016020">
    <property type="term" value="C:membrane"/>
    <property type="evidence" value="ECO:0007669"/>
    <property type="project" value="InterPro"/>
</dbReference>
<dbReference type="InterPro" id="IPR000185">
    <property type="entry name" value="SecA"/>
</dbReference>
<dbReference type="SUPFAM" id="SSF52540">
    <property type="entry name" value="P-loop containing nucleoside triphosphate hydrolases"/>
    <property type="match status" value="2"/>
</dbReference>
<feature type="coiled-coil region" evidence="3">
    <location>
        <begin position="206"/>
        <end position="233"/>
    </location>
</feature>
<keyword evidence="7" id="KW-0547">Nucleotide-binding</keyword>
<dbReference type="PROSITE" id="PS51196">
    <property type="entry name" value="SECA_MOTOR_DEAD"/>
    <property type="match status" value="1"/>
</dbReference>
<dbReference type="InterPro" id="IPR002035">
    <property type="entry name" value="VWF_A"/>
</dbReference>
<evidence type="ECO:0000256" key="2">
    <source>
        <dbReference type="ARBA" id="ARBA00023010"/>
    </source>
</evidence>
<reference evidence="8 9" key="2">
    <citation type="submission" date="2024-07" db="EMBL/GenBank/DDBJ databases">
        <authorList>
            <person name="Akdeniz Z."/>
        </authorList>
    </citation>
    <scope>NUCLEOTIDE SEQUENCE [LARGE SCALE GENOMIC DNA]</scope>
</reference>
<dbReference type="CDD" id="cd00198">
    <property type="entry name" value="vWFA"/>
    <property type="match status" value="1"/>
</dbReference>
<dbReference type="InterPro" id="IPR027417">
    <property type="entry name" value="P-loop_NTPase"/>
</dbReference>
<dbReference type="PANTHER" id="PTHR30612:SF0">
    <property type="entry name" value="CHLOROPLAST PROTEIN-TRANSPORTING ATPASE"/>
    <property type="match status" value="1"/>
</dbReference>
<evidence type="ECO:0000313" key="8">
    <source>
        <dbReference type="EMBL" id="CAL6047147.1"/>
    </source>
</evidence>
<evidence type="ECO:0000256" key="1">
    <source>
        <dbReference type="ARBA" id="ARBA00022927"/>
    </source>
</evidence>
<evidence type="ECO:0000313" key="9">
    <source>
        <dbReference type="Proteomes" id="UP001642409"/>
    </source>
</evidence>
<sequence>MSRNSNPSDKESSISLTVDIGSDSSQDDNILESSHISKVQNPQSIILSGPNVSKITKTVNPDIKLEQRQSEREDSPAVELGSESSEEQKVQNKKTSDTKKNTKEDKNAKIEPENNQRIEQMEKLKTKLEETLKNGEGDKAKETILKMNDLFLKQTIDAKVGEIIQNSAENVFQMVQKYVLENKSLKMLMQILMDFDACFQKQNFFKSKYKIVVEEIQGKINKIQEQVNNMQVNQVETVYKELTNVNQIVLFEPNLAKDFENILKQFKNQILRVLNVIIAQIELNPKQIAQYLQNYINYIFQISKIPIVHYQIQHVRKNLLSFQQTFRDQENLLLKLQSSCHQIVQSNHKSKMDDIKDHVEQIQQILITLTKVVKVNCNNDQQLSQTFNILPDKIVQTWNNKEIFLAEHLHYIVTQQQELNLLKEIQFITQELQNLDIYMNSQLKYQHITQKISASMDQKINYLLNQLNYHLQQQQFDKLQEDLYLLNTDEQFIIQISAHTKQQLEQYMTHYINNIEQLLFQINLQDPQFTQCLQKILELFTFMYKASFIQNFNGLHLLDQYFYQNVFQQQIAQIQNSLHIDEISSVIWQAIRQNQFDIVEQRIILLTQIIGCFNDITIESIFQELINIIQQTINQANSEIQQTFRDQENLLLKLQSSCHQIVQSNHKSKMDDIKDHVEQIQQILITLTKVVKVNCNNDQQLSQTFNILPDKIVQTWNNKEIFLAEHLHYIVTQQQELNLLKEIQFITQELQNLDIYMNSQLKYQHITQKISASMDQKINYLLNQLNYHLQQQQFDKLQEDLYLLNTDEQFIIQISAHTKQQLEQYMTHYINNIEQLLFQINLQDPQFTQCLQKILELFTFMYKASFIQNFNGLHLLDQYFYQNVFQQQIAQIQNSLHIDEISSVIWQAVRQNQFDIVEQRIILLTQIIGCFNDITIESIFQELINIIHQTINQANSEIQYIINQQQKQYLKCNFSNLNRNIIPFFNSLQSAAQYNNKYTYNYATLTSDLTQTLNRSINQVDNKNSQEIKEYLKLAEKNINLLPPDVKNEVYNTIINLQNTLNLQLQQEEAAVQEGTTAKEFREIIDKYINHANSLEYGVLEKIQNILQNDIKTQYEQMIEHIKKNELVPVFTRLPQMWEDFTYYQNELKKIERVCKDRKYQSIYTDPTVKAYCSKIITELNKAVLLASFQITQLTNVDDLKNVEPISKNFDKLKLFLEIAPDSVLGKDMLTADKNLLAHVQNILPKMLSIFNSNTEKFKKSLADVAELKTVLAFAEKASELHQKLLEFSQSEIGSKFKDFRKFQEMLSYNQMKQLLFKEIQQNEDTCKNKVFICEKTNSANAQDRDQFYAVIYASFKQLIKYRNVQYHLTGQCDISQIEQTCLQQFNEQVQNIFSEVEIQLGRLPSDDRLIQQKFNNLCDNLRSIGVVFEQTKTAQTAKQRSMQVSTLFQQKITDLKNYTDSNKTKQEICNLLIKFKLLAIDVPSYMEFLNKGIDSVLQHIYISNNGPQRISEMGSTLNTHTNAQIAQQILRDHSKFKSYSTELRNFGSLRFTLDDILDENVDGNGKFKGLRIEEDNAGTIVDTAVNRSEIRKLYVDFDTKYWAQVEQYLNKVEDGKQQMKINVNNITKPFTTQSKIDVLTYIFTYWTLSNSQDYVGTNNKAESRQKLLQPHAAQMVAIFSLLGIDQSNQLKNQLIQVLTGEGKSVILAVTAIVLVIMGFDVNCACYSEYLSQRDYESFTDLFNAFYVRDNISYGTFNQMCERYINEDGQIRKLTEDCILKNKLDAKKNNKMPRQKVLMIDEVDVFFNESFYGSSYTPMARVQNTEIKSLLDYVWQNRNEKNLMKTNAIMKQQVYLNCENSLKGWENLLQEALNNILADIEQFQGQQYVVHEGLIGYKDQDTISTRIFYGYKTLFAYYQEVESRMVKNEELQKRKCLYFNCGSFSYAEIPKQYTYIIGVTGTLDTVSKPEMKLLTNEYKIKKFSYLPSVYGLNKLTFAKDTSDFVKIVEQKEYFTSIVNEINKRRQNNKGIPVLVFFETSAKLDVFYKSREFKIIDNYQQVKLLTEKISPVEKEGVVRQAVTQNTVTLITREFGRGTDFVCYDKIIDGQGGVHVIQTFFSDQLSEEKQIKGRTSRQGNNGSYSLVLLDQELEKYGLVTRDIETMKARSELYSTIDPKRQAFFEGKYPERIRNIKQIKEDHMKTNIFVKSLLGGNISAVKEFMIAENKGYFVEQCTSKTLILMDATGSMGGVIEKTKNTIKTMFQNAFSVLKEQNYDQLPFDVMFAAYRNYNGGAEQLLEASSWEKNPDNLRTFIDTIHASGGSSWGEEAIEVALQYANKQHTNGLTQVILIGDIGPNNSEQITTGRSYNGEAYWANTQFSVKTFYEDELRSLKEKDIKVHALYVRQSARTSFEKISRLTGGECQELDINSEKGAEKLTHLVTIRIMDNIGGDALVKQYKEKFGIVGKI</sequence>
<dbReference type="Pfam" id="PF07517">
    <property type="entry name" value="SecA_DEAD"/>
    <property type="match status" value="1"/>
</dbReference>
<feature type="compositionally biased region" description="Basic and acidic residues" evidence="4">
    <location>
        <begin position="63"/>
        <end position="75"/>
    </location>
</feature>
<accession>A0AA86UFT4</accession>
<keyword evidence="1" id="KW-0813">Transport</keyword>
<protein>
    <submittedName>
        <fullName evidence="7">Helicase-related protein</fullName>
    </submittedName>
    <submittedName>
        <fullName evidence="8">Helicase-related_protein</fullName>
    </submittedName>
</protein>
<keyword evidence="7" id="KW-0378">Hydrolase</keyword>
<keyword evidence="9" id="KW-1185">Reference proteome</keyword>
<dbReference type="InterPro" id="IPR011115">
    <property type="entry name" value="SecA_DEAD"/>
</dbReference>
<dbReference type="GO" id="GO:0006605">
    <property type="term" value="P:protein targeting"/>
    <property type="evidence" value="ECO:0007669"/>
    <property type="project" value="InterPro"/>
</dbReference>
<feature type="region of interest" description="Disordered" evidence="4">
    <location>
        <begin position="1"/>
        <end position="112"/>
    </location>
</feature>
<feature type="compositionally biased region" description="Polar residues" evidence="4">
    <location>
        <begin position="31"/>
        <end position="59"/>
    </location>
</feature>
<dbReference type="EMBL" id="CAXDID020000170">
    <property type="protein sequence ID" value="CAL6047147.1"/>
    <property type="molecule type" value="Genomic_DNA"/>
</dbReference>
<dbReference type="Proteomes" id="UP001642409">
    <property type="component" value="Unassembled WGS sequence"/>
</dbReference>
<feature type="domain" description="SecA family profile" evidence="6">
    <location>
        <begin position="1588"/>
        <end position="2177"/>
    </location>
</feature>
<dbReference type="GO" id="GO:0004386">
    <property type="term" value="F:helicase activity"/>
    <property type="evidence" value="ECO:0007669"/>
    <property type="project" value="UniProtKB-KW"/>
</dbReference>
<keyword evidence="7" id="KW-0067">ATP-binding</keyword>
<dbReference type="SUPFAM" id="SSF53300">
    <property type="entry name" value="vWA-like"/>
    <property type="match status" value="1"/>
</dbReference>
<gene>
    <name evidence="8" type="ORF">HINF_LOCUS42069</name>
    <name evidence="7" type="ORF">HINF_LOCUS44100</name>
</gene>
<evidence type="ECO:0000313" key="7">
    <source>
        <dbReference type="EMBL" id="CAI9956455.1"/>
    </source>
</evidence>
<keyword evidence="2" id="KW-0811">Translocation</keyword>
<dbReference type="Gene3D" id="3.40.50.300">
    <property type="entry name" value="P-loop containing nucleotide triphosphate hydrolases"/>
    <property type="match status" value="2"/>
</dbReference>
<keyword evidence="3" id="KW-0175">Coiled coil</keyword>
<dbReference type="InterPro" id="IPR045861">
    <property type="entry name" value="CorA_cytoplasmic_dom"/>
</dbReference>
<dbReference type="PROSITE" id="PS50234">
    <property type="entry name" value="VWFA"/>
    <property type="match status" value="1"/>
</dbReference>
<dbReference type="GO" id="GO:0005524">
    <property type="term" value="F:ATP binding"/>
    <property type="evidence" value="ECO:0007669"/>
    <property type="project" value="InterPro"/>
</dbReference>
<dbReference type="SUPFAM" id="SSF143865">
    <property type="entry name" value="CorA soluble domain-like"/>
    <property type="match status" value="1"/>
</dbReference>